<protein>
    <submittedName>
        <fullName evidence="2">Uncharacterized protein</fullName>
    </submittedName>
</protein>
<feature type="region of interest" description="Disordered" evidence="1">
    <location>
        <begin position="74"/>
        <end position="94"/>
    </location>
</feature>
<sequence>MDVLRECAARPWRRMVSKERGAGADFPKARRRARSDKLAKEKGSDGCQGNDAGSARAQMRAKVLSLSVEMSGPGAVRDQKQYMERSVRSEPRGAGGACAELRRDFVAIGRVGRRSARRRGILKLVREESVNQKLQLDEMNNKLTRDLGDDRKGYRDGL</sequence>
<evidence type="ECO:0000256" key="1">
    <source>
        <dbReference type="SAM" id="MobiDB-lite"/>
    </source>
</evidence>
<feature type="region of interest" description="Disordered" evidence="1">
    <location>
        <begin position="14"/>
        <end position="56"/>
    </location>
</feature>
<name>A0A5C3MTF2_9AGAR</name>
<feature type="compositionally biased region" description="Basic and acidic residues" evidence="1">
    <location>
        <begin position="77"/>
        <end position="91"/>
    </location>
</feature>
<keyword evidence="3" id="KW-1185">Reference proteome</keyword>
<evidence type="ECO:0000313" key="2">
    <source>
        <dbReference type="EMBL" id="TFK44671.1"/>
    </source>
</evidence>
<feature type="compositionally biased region" description="Basic and acidic residues" evidence="1">
    <location>
        <begin position="35"/>
        <end position="44"/>
    </location>
</feature>
<gene>
    <name evidence="2" type="ORF">BDQ12DRAFT_708552</name>
</gene>
<dbReference type="EMBL" id="ML213590">
    <property type="protein sequence ID" value="TFK44671.1"/>
    <property type="molecule type" value="Genomic_DNA"/>
</dbReference>
<reference evidence="2 3" key="1">
    <citation type="journal article" date="2019" name="Nat. Ecol. Evol.">
        <title>Megaphylogeny resolves global patterns of mushroom evolution.</title>
        <authorList>
            <person name="Varga T."/>
            <person name="Krizsan K."/>
            <person name="Foldi C."/>
            <person name="Dima B."/>
            <person name="Sanchez-Garcia M."/>
            <person name="Sanchez-Ramirez S."/>
            <person name="Szollosi G.J."/>
            <person name="Szarkandi J.G."/>
            <person name="Papp V."/>
            <person name="Albert L."/>
            <person name="Andreopoulos W."/>
            <person name="Angelini C."/>
            <person name="Antonin V."/>
            <person name="Barry K.W."/>
            <person name="Bougher N.L."/>
            <person name="Buchanan P."/>
            <person name="Buyck B."/>
            <person name="Bense V."/>
            <person name="Catcheside P."/>
            <person name="Chovatia M."/>
            <person name="Cooper J."/>
            <person name="Damon W."/>
            <person name="Desjardin D."/>
            <person name="Finy P."/>
            <person name="Geml J."/>
            <person name="Haridas S."/>
            <person name="Hughes K."/>
            <person name="Justo A."/>
            <person name="Karasinski D."/>
            <person name="Kautmanova I."/>
            <person name="Kiss B."/>
            <person name="Kocsube S."/>
            <person name="Kotiranta H."/>
            <person name="LaButti K.M."/>
            <person name="Lechner B.E."/>
            <person name="Liimatainen K."/>
            <person name="Lipzen A."/>
            <person name="Lukacs Z."/>
            <person name="Mihaltcheva S."/>
            <person name="Morgado L.N."/>
            <person name="Niskanen T."/>
            <person name="Noordeloos M.E."/>
            <person name="Ohm R.A."/>
            <person name="Ortiz-Santana B."/>
            <person name="Ovrebo C."/>
            <person name="Racz N."/>
            <person name="Riley R."/>
            <person name="Savchenko A."/>
            <person name="Shiryaev A."/>
            <person name="Soop K."/>
            <person name="Spirin V."/>
            <person name="Szebenyi C."/>
            <person name="Tomsovsky M."/>
            <person name="Tulloss R.E."/>
            <person name="Uehling J."/>
            <person name="Grigoriev I.V."/>
            <person name="Vagvolgyi C."/>
            <person name="Papp T."/>
            <person name="Martin F.M."/>
            <person name="Miettinen O."/>
            <person name="Hibbett D.S."/>
            <person name="Nagy L.G."/>
        </authorList>
    </citation>
    <scope>NUCLEOTIDE SEQUENCE [LARGE SCALE GENOMIC DNA]</scope>
    <source>
        <strain evidence="2 3">CBS 166.37</strain>
    </source>
</reference>
<accession>A0A5C3MTF2</accession>
<proteinExistence type="predicted"/>
<evidence type="ECO:0000313" key="3">
    <source>
        <dbReference type="Proteomes" id="UP000308652"/>
    </source>
</evidence>
<feature type="region of interest" description="Disordered" evidence="1">
    <location>
        <begin position="138"/>
        <end position="158"/>
    </location>
</feature>
<organism evidence="2 3">
    <name type="scientific">Crucibulum laeve</name>
    <dbReference type="NCBI Taxonomy" id="68775"/>
    <lineage>
        <taxon>Eukaryota</taxon>
        <taxon>Fungi</taxon>
        <taxon>Dikarya</taxon>
        <taxon>Basidiomycota</taxon>
        <taxon>Agaricomycotina</taxon>
        <taxon>Agaricomycetes</taxon>
        <taxon>Agaricomycetidae</taxon>
        <taxon>Agaricales</taxon>
        <taxon>Agaricineae</taxon>
        <taxon>Nidulariaceae</taxon>
        <taxon>Crucibulum</taxon>
    </lineage>
</organism>
<dbReference type="Proteomes" id="UP000308652">
    <property type="component" value="Unassembled WGS sequence"/>
</dbReference>
<dbReference type="AlphaFoldDB" id="A0A5C3MTF2"/>